<gene>
    <name evidence="2" type="ORF">SAMN02982922_4017</name>
</gene>
<accession>A0A1X7PEZ4</accession>
<keyword evidence="3" id="KW-1185">Reference proteome</keyword>
<keyword evidence="1" id="KW-0472">Membrane</keyword>
<keyword evidence="1" id="KW-0812">Transmembrane</keyword>
<evidence type="ECO:0000313" key="3">
    <source>
        <dbReference type="Proteomes" id="UP000193083"/>
    </source>
</evidence>
<dbReference type="RefSeq" id="WP_085465754.1">
    <property type="nucleotide sequence ID" value="NZ_FXBL01000004.1"/>
</dbReference>
<dbReference type="Proteomes" id="UP000193083">
    <property type="component" value="Unassembled WGS sequence"/>
</dbReference>
<dbReference type="EMBL" id="FXBL01000004">
    <property type="protein sequence ID" value="SMH49796.1"/>
    <property type="molecule type" value="Genomic_DNA"/>
</dbReference>
<name>A0A1X7PEZ4_9HYPH</name>
<dbReference type="InterPro" id="IPR014807">
    <property type="entry name" value="Coa1"/>
</dbReference>
<proteinExistence type="predicted"/>
<keyword evidence="1" id="KW-1133">Transmembrane helix</keyword>
<protein>
    <submittedName>
        <fullName evidence="2">Cytochrome oxidase complex assembly protein 1</fullName>
    </submittedName>
</protein>
<dbReference type="AlphaFoldDB" id="A0A1X7PEZ4"/>
<feature type="transmembrane region" description="Helical" evidence="1">
    <location>
        <begin position="82"/>
        <end position="108"/>
    </location>
</feature>
<reference evidence="2 3" key="1">
    <citation type="submission" date="2017-04" db="EMBL/GenBank/DDBJ databases">
        <authorList>
            <person name="Afonso C.L."/>
            <person name="Miller P.J."/>
            <person name="Scott M.A."/>
            <person name="Spackman E."/>
            <person name="Goraichik I."/>
            <person name="Dimitrov K.M."/>
            <person name="Suarez D.L."/>
            <person name="Swayne D.E."/>
        </authorList>
    </citation>
    <scope>NUCLEOTIDE SEQUENCE [LARGE SCALE GENOMIC DNA]</scope>
    <source>
        <strain evidence="2 3">B5P</strain>
    </source>
</reference>
<feature type="transmembrane region" description="Helical" evidence="1">
    <location>
        <begin position="28"/>
        <end position="57"/>
    </location>
</feature>
<dbReference type="Pfam" id="PF08695">
    <property type="entry name" value="Coa1"/>
    <property type="match status" value="1"/>
</dbReference>
<organism evidence="2 3">
    <name type="scientific">Mesorhizobium australicum</name>
    <dbReference type="NCBI Taxonomy" id="536018"/>
    <lineage>
        <taxon>Bacteria</taxon>
        <taxon>Pseudomonadati</taxon>
        <taxon>Pseudomonadota</taxon>
        <taxon>Alphaproteobacteria</taxon>
        <taxon>Hyphomicrobiales</taxon>
        <taxon>Phyllobacteriaceae</taxon>
        <taxon>Mesorhizobium</taxon>
    </lineage>
</organism>
<evidence type="ECO:0000256" key="1">
    <source>
        <dbReference type="SAM" id="Phobius"/>
    </source>
</evidence>
<sequence>MASQPLNDPAEIPRELDRWNWGAFFLNWIWGIGNSTLIALLALIPGINFIMMIMLGLRGSRWAWRNRYWRDADHFRKTQRKWAIAGLAIWIVVIGGMAGLFASIVPMMKRSEAYQMSMELIRADEQVRQALGDDITAGFWVWGNISVSAGGTGRAELSIPLSGSKAAGNAYVQAARTGGAWEVLLLIVRAEGKDVPIVLRNTKNIQIPNAPIDL</sequence>
<evidence type="ECO:0000313" key="2">
    <source>
        <dbReference type="EMBL" id="SMH49796.1"/>
    </source>
</evidence>
<dbReference type="OrthoDB" id="9815959at2"/>